<sequence length="700" mass="80627">MTIKIDFHIHTLSKAGKDNGFIFSLGWLKEYVKVQKLDAIAITNHNLFSETQFKEINDALECTVLPGIELSLKDGHVNIVFENSEDNRNKLAKIAQALELGAVKGLSIEEFKEKFSEMKKGIIIFEYGKSNSLVIDEDFNDPFFRNYTLVRGVGTQLRFQKALLQDQPYCPVLFSDGHATEVDPDPVRNDIVKLGLKNTFVQMEKFNFNQLLEELKNKEHVQTTKDGLSNIFEIDVENNPIAVSTKLNLIVGRRGSGKTYLLDHIQSQYENSDNTIAYIRQFKSNEETKVFLDQEKNRIANDFRNRWVENNKTQLDGIVQFYKTNFEDQVEEYLKSVRRFANEFVSSKVAKEVQLFSQNKFEILDTKQNQKNMEKMKEVIEARDLWQFISGERREIYLANLISAYRELRTNLIRQELDNEIKEKVNNIVEIVKNIVVKKTAIQPVSTLDIVSQFSRYKEKQQIELFMKKAIADIVDNVVPEYSYKIHVVKEEWKSADDFIKNVPSEGRTAVKGDLVTPYINKNYLLFLKNLFSDKYLTKFTLESGLDLSRYLFNFRVELLTEAGTRASGGQQMALGLMMKLDDAKKADIVLVDEPEGSLDNVFIKYELIPKLRELSGTIPVFVITHNSTLGALLNPDRLIIAKFNTVTKKHELKSGDFLSKEVFDSDGNVSYSYEDFVDAMEAGYDTYVEKGNQYGYLKH</sequence>
<comment type="caution">
    <text evidence="1">The sequence shown here is derived from an EMBL/GenBank/DDBJ whole genome shotgun (WGS) entry which is preliminary data.</text>
</comment>
<dbReference type="CDD" id="cd00267">
    <property type="entry name" value="ABC_ATPase"/>
    <property type="match status" value="1"/>
</dbReference>
<protein>
    <submittedName>
        <fullName evidence="1">Uncharacterized protein</fullName>
    </submittedName>
</protein>
<dbReference type="Gene3D" id="3.20.20.140">
    <property type="entry name" value="Metal-dependent hydrolases"/>
    <property type="match status" value="1"/>
</dbReference>
<dbReference type="SUPFAM" id="SSF52540">
    <property type="entry name" value="P-loop containing nucleoside triphosphate hydrolases"/>
    <property type="match status" value="1"/>
</dbReference>
<dbReference type="AlphaFoldDB" id="A0AA89L4D5"/>
<evidence type="ECO:0000313" key="1">
    <source>
        <dbReference type="EMBL" id="KRM23392.1"/>
    </source>
</evidence>
<reference evidence="1 2" key="1">
    <citation type="journal article" date="2015" name="Genome Announc.">
        <title>Expanding the biotechnology potential of lactobacilli through comparative genomics of 213 strains and associated genera.</title>
        <authorList>
            <person name="Sun Z."/>
            <person name="Harris H.M."/>
            <person name="McCann A."/>
            <person name="Guo C."/>
            <person name="Argimon S."/>
            <person name="Zhang W."/>
            <person name="Yang X."/>
            <person name="Jeffery I.B."/>
            <person name="Cooney J.C."/>
            <person name="Kagawa T.F."/>
            <person name="Liu W."/>
            <person name="Song Y."/>
            <person name="Salvetti E."/>
            <person name="Wrobel A."/>
            <person name="Rasinkangas P."/>
            <person name="Parkhill J."/>
            <person name="Rea M.C."/>
            <person name="O'Sullivan O."/>
            <person name="Ritari J."/>
            <person name="Douillard F.P."/>
            <person name="Paul Ross R."/>
            <person name="Yang R."/>
            <person name="Briner A.E."/>
            <person name="Felis G.E."/>
            <person name="de Vos W.M."/>
            <person name="Barrangou R."/>
            <person name="Klaenhammer T.R."/>
            <person name="Caufield P.W."/>
            <person name="Cui Y."/>
            <person name="Zhang H."/>
            <person name="O'Toole P.W."/>
        </authorList>
    </citation>
    <scope>NUCLEOTIDE SEQUENCE [LARGE SCALE GENOMIC DNA]</scope>
    <source>
        <strain evidence="1 2">DSM 20719</strain>
    </source>
</reference>
<gene>
    <name evidence="1" type="ORF">FC90_GL000347</name>
</gene>
<accession>A0AA89L4D5</accession>
<organism evidence="1 2">
    <name type="scientific">Latilactobacillus graminis DSM 20719</name>
    <dbReference type="NCBI Taxonomy" id="1423752"/>
    <lineage>
        <taxon>Bacteria</taxon>
        <taxon>Bacillati</taxon>
        <taxon>Bacillota</taxon>
        <taxon>Bacilli</taxon>
        <taxon>Lactobacillales</taxon>
        <taxon>Lactobacillaceae</taxon>
        <taxon>Latilactobacillus</taxon>
    </lineage>
</organism>
<dbReference type="SUPFAM" id="SSF89550">
    <property type="entry name" value="PHP domain-like"/>
    <property type="match status" value="1"/>
</dbReference>
<proteinExistence type="predicted"/>
<evidence type="ECO:0000313" key="2">
    <source>
        <dbReference type="Proteomes" id="UP000050823"/>
    </source>
</evidence>
<name>A0AA89L4D5_9LACO</name>
<dbReference type="EMBL" id="AYZB01000020">
    <property type="protein sequence ID" value="KRM23392.1"/>
    <property type="molecule type" value="Genomic_DNA"/>
</dbReference>
<dbReference type="Proteomes" id="UP000050823">
    <property type="component" value="Unassembled WGS sequence"/>
</dbReference>
<dbReference type="InterPro" id="IPR016195">
    <property type="entry name" value="Pol/histidinol_Pase-like"/>
</dbReference>
<dbReference type="RefSeq" id="WP_057908085.1">
    <property type="nucleotide sequence ID" value="NZ_AYZB01000020.1"/>
</dbReference>
<dbReference type="Gene3D" id="3.40.50.300">
    <property type="entry name" value="P-loop containing nucleotide triphosphate hydrolases"/>
    <property type="match status" value="1"/>
</dbReference>
<dbReference type="InterPro" id="IPR027417">
    <property type="entry name" value="P-loop_NTPase"/>
</dbReference>